<name>A0AAD7I3Y4_9AGAR</name>
<gene>
    <name evidence="1" type="ORF">B0H16DRAFT_1731798</name>
</gene>
<dbReference type="EMBL" id="JARKIB010000132">
    <property type="protein sequence ID" value="KAJ7734455.1"/>
    <property type="molecule type" value="Genomic_DNA"/>
</dbReference>
<proteinExistence type="predicted"/>
<organism evidence="1 2">
    <name type="scientific">Mycena metata</name>
    <dbReference type="NCBI Taxonomy" id="1033252"/>
    <lineage>
        <taxon>Eukaryota</taxon>
        <taxon>Fungi</taxon>
        <taxon>Dikarya</taxon>
        <taxon>Basidiomycota</taxon>
        <taxon>Agaricomycotina</taxon>
        <taxon>Agaricomycetes</taxon>
        <taxon>Agaricomycetidae</taxon>
        <taxon>Agaricales</taxon>
        <taxon>Marasmiineae</taxon>
        <taxon>Mycenaceae</taxon>
        <taxon>Mycena</taxon>
    </lineage>
</organism>
<protein>
    <submittedName>
        <fullName evidence="1">Uncharacterized protein</fullName>
    </submittedName>
</protein>
<accession>A0AAD7I3Y4</accession>
<sequence>MDVHHSRAECMIRLGDMYEKDGNSLKALKLWEAARPLFERSSQGKRVEAIDQRLEKVSEEEKAQYRNNLARLALLNAPSGKIEDMDHLSETEDLELNEVNIELVMT</sequence>
<keyword evidence="2" id="KW-1185">Reference proteome</keyword>
<dbReference type="Proteomes" id="UP001215598">
    <property type="component" value="Unassembled WGS sequence"/>
</dbReference>
<reference evidence="1" key="1">
    <citation type="submission" date="2023-03" db="EMBL/GenBank/DDBJ databases">
        <title>Massive genome expansion in bonnet fungi (Mycena s.s.) driven by repeated elements and novel gene families across ecological guilds.</title>
        <authorList>
            <consortium name="Lawrence Berkeley National Laboratory"/>
            <person name="Harder C.B."/>
            <person name="Miyauchi S."/>
            <person name="Viragh M."/>
            <person name="Kuo A."/>
            <person name="Thoen E."/>
            <person name="Andreopoulos B."/>
            <person name="Lu D."/>
            <person name="Skrede I."/>
            <person name="Drula E."/>
            <person name="Henrissat B."/>
            <person name="Morin E."/>
            <person name="Kohler A."/>
            <person name="Barry K."/>
            <person name="LaButti K."/>
            <person name="Morin E."/>
            <person name="Salamov A."/>
            <person name="Lipzen A."/>
            <person name="Mereny Z."/>
            <person name="Hegedus B."/>
            <person name="Baldrian P."/>
            <person name="Stursova M."/>
            <person name="Weitz H."/>
            <person name="Taylor A."/>
            <person name="Grigoriev I.V."/>
            <person name="Nagy L.G."/>
            <person name="Martin F."/>
            <person name="Kauserud H."/>
        </authorList>
    </citation>
    <scope>NUCLEOTIDE SEQUENCE</scope>
    <source>
        <strain evidence="1">CBHHK182m</strain>
    </source>
</reference>
<evidence type="ECO:0000313" key="2">
    <source>
        <dbReference type="Proteomes" id="UP001215598"/>
    </source>
</evidence>
<evidence type="ECO:0000313" key="1">
    <source>
        <dbReference type="EMBL" id="KAJ7734455.1"/>
    </source>
</evidence>
<comment type="caution">
    <text evidence="1">The sequence shown here is derived from an EMBL/GenBank/DDBJ whole genome shotgun (WGS) entry which is preliminary data.</text>
</comment>
<dbReference type="AlphaFoldDB" id="A0AAD7I3Y4"/>